<evidence type="ECO:0000313" key="2">
    <source>
        <dbReference type="EMBL" id="MBB6410891.1"/>
    </source>
</evidence>
<keyword evidence="3" id="KW-1185">Reference proteome</keyword>
<sequence>MTKEIVDAAKRLGIAVHDHMIIGRKGYSSMKGLLLI</sequence>
<accession>A0A841PB97</accession>
<feature type="domain" description="RadC-like JAB" evidence="1">
    <location>
        <begin position="1"/>
        <end position="32"/>
    </location>
</feature>
<organism evidence="2 3">
    <name type="scientific">Mesorhizobium sangaii</name>
    <dbReference type="NCBI Taxonomy" id="505389"/>
    <lineage>
        <taxon>Bacteria</taxon>
        <taxon>Pseudomonadati</taxon>
        <taxon>Pseudomonadota</taxon>
        <taxon>Alphaproteobacteria</taxon>
        <taxon>Hyphomicrobiales</taxon>
        <taxon>Phyllobacteriaceae</taxon>
        <taxon>Mesorhizobium</taxon>
    </lineage>
</organism>
<gene>
    <name evidence="2" type="ORF">HNQ71_003565</name>
</gene>
<evidence type="ECO:0000259" key="1">
    <source>
        <dbReference type="Pfam" id="PF04002"/>
    </source>
</evidence>
<comment type="caution">
    <text evidence="2">The sequence shown here is derived from an EMBL/GenBank/DDBJ whole genome shotgun (WGS) entry which is preliminary data.</text>
</comment>
<name>A0A841PB97_9HYPH</name>
<dbReference type="EMBL" id="JACHEF010000003">
    <property type="protein sequence ID" value="MBB6410891.1"/>
    <property type="molecule type" value="Genomic_DNA"/>
</dbReference>
<dbReference type="Pfam" id="PF04002">
    <property type="entry name" value="RadC"/>
    <property type="match status" value="1"/>
</dbReference>
<reference evidence="2 3" key="1">
    <citation type="submission" date="2020-08" db="EMBL/GenBank/DDBJ databases">
        <title>Genomic Encyclopedia of Type Strains, Phase IV (KMG-IV): sequencing the most valuable type-strain genomes for metagenomic binning, comparative biology and taxonomic classification.</title>
        <authorList>
            <person name="Goeker M."/>
        </authorList>
    </citation>
    <scope>NUCLEOTIDE SEQUENCE [LARGE SCALE GENOMIC DNA]</scope>
    <source>
        <strain evidence="2 3">DSM 100039</strain>
    </source>
</reference>
<evidence type="ECO:0000313" key="3">
    <source>
        <dbReference type="Proteomes" id="UP000556329"/>
    </source>
</evidence>
<dbReference type="AlphaFoldDB" id="A0A841PB97"/>
<dbReference type="Gene3D" id="3.40.140.10">
    <property type="entry name" value="Cytidine Deaminase, domain 2"/>
    <property type="match status" value="1"/>
</dbReference>
<dbReference type="Proteomes" id="UP000556329">
    <property type="component" value="Unassembled WGS sequence"/>
</dbReference>
<protein>
    <submittedName>
        <fullName evidence="2">DNA repair protein RadC</fullName>
    </submittedName>
</protein>
<dbReference type="InterPro" id="IPR025657">
    <property type="entry name" value="RadC_JAB"/>
</dbReference>
<proteinExistence type="predicted"/>